<sequence>MDGVIPLFKEKGMTSADCVYHLRKILHERRIGHTGTLDPEVDGVLPICVGQATKLVNRLLTGGKIYQGEVTLGYATTTEDATGDEIARQFIATPPSDHDVDQALQAMTGDINQVPPMFSAVKINGKRLYEYARAGETIERPSRQIHVDFFTRTSPITYDPNTGEVRFRFEVGCSKGTYVRTLATDLGVKLGYPSVMSDLRRLKSGGIELAQTVTLAEVEAAMASDQLVTVLRPIEQVLANLPQQLLNETQWQRVKNGGALQLERQEPEVALVFNDKIKAIYQYRVTSLGNYVAETMLLGNE</sequence>
<comment type="caution">
    <text evidence="8">The sequence shown here is derived from an EMBL/GenBank/DDBJ whole genome shotgun (WGS) entry which is preliminary data.</text>
</comment>
<dbReference type="HAMAP" id="MF_01080">
    <property type="entry name" value="TruB_bact"/>
    <property type="match status" value="1"/>
</dbReference>
<keyword evidence="3 5" id="KW-0819">tRNA processing</keyword>
<evidence type="ECO:0000256" key="3">
    <source>
        <dbReference type="ARBA" id="ARBA00022694"/>
    </source>
</evidence>
<evidence type="ECO:0000259" key="7">
    <source>
        <dbReference type="Pfam" id="PF16198"/>
    </source>
</evidence>
<evidence type="ECO:0000256" key="2">
    <source>
        <dbReference type="ARBA" id="ARBA00005642"/>
    </source>
</evidence>
<dbReference type="EC" id="5.4.99.25" evidence="5"/>
<dbReference type="OrthoDB" id="9802309at2"/>
<dbReference type="AlphaFoldDB" id="A0A0R1VTG6"/>
<comment type="function">
    <text evidence="5">Responsible for synthesis of pseudouridine from uracil-55 in the psi GC loop of transfer RNAs.</text>
</comment>
<comment type="catalytic activity">
    <reaction evidence="1 5">
        <text>uridine(55) in tRNA = pseudouridine(55) in tRNA</text>
        <dbReference type="Rhea" id="RHEA:42532"/>
        <dbReference type="Rhea" id="RHEA-COMP:10101"/>
        <dbReference type="Rhea" id="RHEA-COMP:10102"/>
        <dbReference type="ChEBI" id="CHEBI:65314"/>
        <dbReference type="ChEBI" id="CHEBI:65315"/>
        <dbReference type="EC" id="5.4.99.25"/>
    </reaction>
</comment>
<evidence type="ECO:0000256" key="1">
    <source>
        <dbReference type="ARBA" id="ARBA00000385"/>
    </source>
</evidence>
<dbReference type="RefSeq" id="WP_057825181.1">
    <property type="nucleotide sequence ID" value="NZ_AZFX01000078.1"/>
</dbReference>
<gene>
    <name evidence="5" type="primary">truB</name>
    <name evidence="8" type="ORF">FC15_GL000316</name>
</gene>
<dbReference type="InterPro" id="IPR002501">
    <property type="entry name" value="PsdUridine_synth_N"/>
</dbReference>
<evidence type="ECO:0000313" key="9">
    <source>
        <dbReference type="Proteomes" id="UP000051315"/>
    </source>
</evidence>
<feature type="domain" description="Pseudouridine synthase II N-terminal" evidence="6">
    <location>
        <begin position="23"/>
        <end position="179"/>
    </location>
</feature>
<evidence type="ECO:0000259" key="6">
    <source>
        <dbReference type="Pfam" id="PF01509"/>
    </source>
</evidence>
<dbReference type="PANTHER" id="PTHR13767:SF2">
    <property type="entry name" value="PSEUDOURIDYLATE SYNTHASE TRUB1"/>
    <property type="match status" value="1"/>
</dbReference>
<accession>A0A0R1VTG6</accession>
<dbReference type="InterPro" id="IPR020103">
    <property type="entry name" value="PsdUridine_synth_cat_dom_sf"/>
</dbReference>
<protein>
    <recommendedName>
        <fullName evidence="5">tRNA pseudouridine synthase B</fullName>
        <ecNumber evidence="5">5.4.99.25</ecNumber>
    </recommendedName>
    <alternativeName>
        <fullName evidence="5">tRNA pseudouridine(55) synthase</fullName>
        <shortName evidence="5">Psi55 synthase</shortName>
    </alternativeName>
    <alternativeName>
        <fullName evidence="5">tRNA pseudouridylate synthase</fullName>
    </alternativeName>
    <alternativeName>
        <fullName evidence="5">tRNA-uridine isomerase</fullName>
    </alternativeName>
</protein>
<dbReference type="GO" id="GO:0031119">
    <property type="term" value="P:tRNA pseudouridine synthesis"/>
    <property type="evidence" value="ECO:0007669"/>
    <property type="project" value="UniProtKB-UniRule"/>
</dbReference>
<dbReference type="InterPro" id="IPR014780">
    <property type="entry name" value="tRNA_psdUridine_synth_TruB"/>
</dbReference>
<proteinExistence type="inferred from homology"/>
<keyword evidence="9" id="KW-1185">Reference proteome</keyword>
<dbReference type="InterPro" id="IPR032819">
    <property type="entry name" value="TruB_C"/>
</dbReference>
<comment type="similarity">
    <text evidence="2 5">Belongs to the pseudouridine synthase TruB family. Type 1 subfamily.</text>
</comment>
<evidence type="ECO:0000256" key="5">
    <source>
        <dbReference type="HAMAP-Rule" id="MF_01080"/>
    </source>
</evidence>
<keyword evidence="4 5" id="KW-0413">Isomerase</keyword>
<dbReference type="GO" id="GO:0160148">
    <property type="term" value="F:tRNA pseudouridine(55) synthase activity"/>
    <property type="evidence" value="ECO:0007669"/>
    <property type="project" value="UniProtKB-EC"/>
</dbReference>
<evidence type="ECO:0000313" key="8">
    <source>
        <dbReference type="EMBL" id="KRM08709.1"/>
    </source>
</evidence>
<evidence type="ECO:0000256" key="4">
    <source>
        <dbReference type="ARBA" id="ARBA00023235"/>
    </source>
</evidence>
<reference evidence="8 9" key="1">
    <citation type="journal article" date="2015" name="Genome Announc.">
        <title>Expanding the biotechnology potential of lactobacilli through comparative genomics of 213 strains and associated genera.</title>
        <authorList>
            <person name="Sun Z."/>
            <person name="Harris H.M."/>
            <person name="McCann A."/>
            <person name="Guo C."/>
            <person name="Argimon S."/>
            <person name="Zhang W."/>
            <person name="Yang X."/>
            <person name="Jeffery I.B."/>
            <person name="Cooney J.C."/>
            <person name="Kagawa T.F."/>
            <person name="Liu W."/>
            <person name="Song Y."/>
            <person name="Salvetti E."/>
            <person name="Wrobel A."/>
            <person name="Rasinkangas P."/>
            <person name="Parkhill J."/>
            <person name="Rea M.C."/>
            <person name="O'Sullivan O."/>
            <person name="Ritari J."/>
            <person name="Douillard F.P."/>
            <person name="Paul Ross R."/>
            <person name="Yang R."/>
            <person name="Briner A.E."/>
            <person name="Felis G.E."/>
            <person name="de Vos W.M."/>
            <person name="Barrangou R."/>
            <person name="Klaenhammer T.R."/>
            <person name="Caufield P.W."/>
            <person name="Cui Y."/>
            <person name="Zhang H."/>
            <person name="O'Toole P.W."/>
        </authorList>
    </citation>
    <scope>NUCLEOTIDE SEQUENCE [LARGE SCALE GENOMIC DNA]</scope>
    <source>
        <strain evidence="8 9">DSM 17758</strain>
    </source>
</reference>
<dbReference type="Gene3D" id="3.30.2350.10">
    <property type="entry name" value="Pseudouridine synthase"/>
    <property type="match status" value="1"/>
</dbReference>
<dbReference type="STRING" id="1423735.FC15_GL000316"/>
<dbReference type="EMBL" id="AZFX01000078">
    <property type="protein sequence ID" value="KRM08709.1"/>
    <property type="molecule type" value="Genomic_DNA"/>
</dbReference>
<dbReference type="GO" id="GO:0003723">
    <property type="term" value="F:RNA binding"/>
    <property type="evidence" value="ECO:0007669"/>
    <property type="project" value="InterPro"/>
</dbReference>
<dbReference type="NCBIfam" id="TIGR00431">
    <property type="entry name" value="TruB"/>
    <property type="match status" value="1"/>
</dbReference>
<feature type="active site" description="Nucleophile" evidence="5">
    <location>
        <position position="38"/>
    </location>
</feature>
<dbReference type="SUPFAM" id="SSF55120">
    <property type="entry name" value="Pseudouridine synthase"/>
    <property type="match status" value="1"/>
</dbReference>
<dbReference type="FunFam" id="3.30.2350.10:FF:000011">
    <property type="entry name" value="tRNA pseudouridine synthase B"/>
    <property type="match status" value="1"/>
</dbReference>
<dbReference type="Pfam" id="PF01509">
    <property type="entry name" value="TruB_N"/>
    <property type="match status" value="1"/>
</dbReference>
<dbReference type="GO" id="GO:1990481">
    <property type="term" value="P:mRNA pseudouridine synthesis"/>
    <property type="evidence" value="ECO:0007669"/>
    <property type="project" value="TreeGrafter"/>
</dbReference>
<name>A0A0R1VTG6_9LACO</name>
<dbReference type="Proteomes" id="UP000051315">
    <property type="component" value="Unassembled WGS sequence"/>
</dbReference>
<organism evidence="8 9">
    <name type="scientific">Lapidilactobacillus concavus DSM 17758</name>
    <dbReference type="NCBI Taxonomy" id="1423735"/>
    <lineage>
        <taxon>Bacteria</taxon>
        <taxon>Bacillati</taxon>
        <taxon>Bacillota</taxon>
        <taxon>Bacilli</taxon>
        <taxon>Lactobacillales</taxon>
        <taxon>Lactobacillaceae</taxon>
        <taxon>Lapidilactobacillus</taxon>
    </lineage>
</organism>
<dbReference type="PATRIC" id="fig|1423735.3.peg.323"/>
<dbReference type="PANTHER" id="PTHR13767">
    <property type="entry name" value="TRNA-PSEUDOURIDINE SYNTHASE"/>
    <property type="match status" value="1"/>
</dbReference>
<feature type="domain" description="tRNA pseudouridylate synthase B C-terminal" evidence="7">
    <location>
        <begin position="180"/>
        <end position="238"/>
    </location>
</feature>
<dbReference type="CDD" id="cd02573">
    <property type="entry name" value="PseudoU_synth_EcTruB"/>
    <property type="match status" value="1"/>
</dbReference>
<dbReference type="Pfam" id="PF16198">
    <property type="entry name" value="TruB_C_2"/>
    <property type="match status" value="1"/>
</dbReference>